<name>A0ABP5KIY7_9ACTN</name>
<evidence type="ECO:0000313" key="2">
    <source>
        <dbReference type="EMBL" id="GAA2131620.1"/>
    </source>
</evidence>
<dbReference type="EMBL" id="BAAAQQ010000013">
    <property type="protein sequence ID" value="GAA2131620.1"/>
    <property type="molecule type" value="Genomic_DNA"/>
</dbReference>
<accession>A0ABP5KIY7</accession>
<dbReference type="SUPFAM" id="SSF53335">
    <property type="entry name" value="S-adenosyl-L-methionine-dependent methyltransferases"/>
    <property type="match status" value="1"/>
</dbReference>
<proteinExistence type="predicted"/>
<sequence>MPLIGPWATDPLWATAYDWLVEHETVGGLIWRLGTDSSLADLYAATAEIGRLPAGSRVLDVPCGGGVALRGLKRGQGIEYVAADISPAMLDRTVAAAVERGVLDQVRPKVEDMQALSFDDDSFDLVVSLTGLHVVPDPVGAVHELARVLRPGGRLTGSALLTDTGLRFEGLRLAGRVAGVLGPSLSTPELLDALGDAGLTRIRAETSGAFVYFSAAKTR</sequence>
<feature type="domain" description="Methyltransferase type 11" evidence="1">
    <location>
        <begin position="59"/>
        <end position="155"/>
    </location>
</feature>
<keyword evidence="2" id="KW-0808">Transferase</keyword>
<dbReference type="GO" id="GO:0032259">
    <property type="term" value="P:methylation"/>
    <property type="evidence" value="ECO:0007669"/>
    <property type="project" value="UniProtKB-KW"/>
</dbReference>
<dbReference type="InterPro" id="IPR029063">
    <property type="entry name" value="SAM-dependent_MTases_sf"/>
</dbReference>
<reference evidence="3" key="1">
    <citation type="journal article" date="2019" name="Int. J. Syst. Evol. Microbiol.">
        <title>The Global Catalogue of Microorganisms (GCM) 10K type strain sequencing project: providing services to taxonomists for standard genome sequencing and annotation.</title>
        <authorList>
            <consortium name="The Broad Institute Genomics Platform"/>
            <consortium name="The Broad Institute Genome Sequencing Center for Infectious Disease"/>
            <person name="Wu L."/>
            <person name="Ma J."/>
        </authorList>
    </citation>
    <scope>NUCLEOTIDE SEQUENCE [LARGE SCALE GENOMIC DNA]</scope>
    <source>
        <strain evidence="3">JCM 16021</strain>
    </source>
</reference>
<evidence type="ECO:0000259" key="1">
    <source>
        <dbReference type="Pfam" id="PF08241"/>
    </source>
</evidence>
<comment type="caution">
    <text evidence="2">The sequence shown here is derived from an EMBL/GenBank/DDBJ whole genome shotgun (WGS) entry which is preliminary data.</text>
</comment>
<gene>
    <name evidence="2" type="ORF">GCM10009843_35360</name>
</gene>
<keyword evidence="2" id="KW-0489">Methyltransferase</keyword>
<dbReference type="Gene3D" id="3.40.50.150">
    <property type="entry name" value="Vaccinia Virus protein VP39"/>
    <property type="match status" value="1"/>
</dbReference>
<dbReference type="GO" id="GO:0008168">
    <property type="term" value="F:methyltransferase activity"/>
    <property type="evidence" value="ECO:0007669"/>
    <property type="project" value="UniProtKB-KW"/>
</dbReference>
<dbReference type="Proteomes" id="UP001500575">
    <property type="component" value="Unassembled WGS sequence"/>
</dbReference>
<organism evidence="2 3">
    <name type="scientific">Nocardioides bigeumensis</name>
    <dbReference type="NCBI Taxonomy" id="433657"/>
    <lineage>
        <taxon>Bacteria</taxon>
        <taxon>Bacillati</taxon>
        <taxon>Actinomycetota</taxon>
        <taxon>Actinomycetes</taxon>
        <taxon>Propionibacteriales</taxon>
        <taxon>Nocardioidaceae</taxon>
        <taxon>Nocardioides</taxon>
    </lineage>
</organism>
<keyword evidence="3" id="KW-1185">Reference proteome</keyword>
<dbReference type="CDD" id="cd02440">
    <property type="entry name" value="AdoMet_MTases"/>
    <property type="match status" value="1"/>
</dbReference>
<dbReference type="Pfam" id="PF08241">
    <property type="entry name" value="Methyltransf_11"/>
    <property type="match status" value="1"/>
</dbReference>
<dbReference type="PANTHER" id="PTHR43591">
    <property type="entry name" value="METHYLTRANSFERASE"/>
    <property type="match status" value="1"/>
</dbReference>
<protein>
    <submittedName>
        <fullName evidence="2">Class I SAM-dependent methyltransferase</fullName>
    </submittedName>
</protein>
<dbReference type="InterPro" id="IPR013216">
    <property type="entry name" value="Methyltransf_11"/>
</dbReference>
<evidence type="ECO:0000313" key="3">
    <source>
        <dbReference type="Proteomes" id="UP001500575"/>
    </source>
</evidence>